<name>A0A6A4Z9Y9_APHAT</name>
<evidence type="ECO:0000256" key="6">
    <source>
        <dbReference type="ARBA" id="ARBA00022918"/>
    </source>
</evidence>
<dbReference type="InterPro" id="IPR041373">
    <property type="entry name" value="RT_RNaseH"/>
</dbReference>
<accession>A0A6A4Z9Y9</accession>
<reference evidence="8 9" key="1">
    <citation type="submission" date="2019-06" db="EMBL/GenBank/DDBJ databases">
        <title>Genomics analysis of Aphanomyces spp. identifies a new class of oomycete effector associated with host adaptation.</title>
        <authorList>
            <person name="Gaulin E."/>
        </authorList>
    </citation>
    <scope>NUCLEOTIDE SEQUENCE [LARGE SCALE GENOMIC DNA]</scope>
    <source>
        <strain evidence="8 9">E</strain>
    </source>
</reference>
<dbReference type="GO" id="GO:0004519">
    <property type="term" value="F:endonuclease activity"/>
    <property type="evidence" value="ECO:0007669"/>
    <property type="project" value="UniProtKB-KW"/>
</dbReference>
<keyword evidence="6" id="KW-0695">RNA-directed DNA polymerase</keyword>
<evidence type="ECO:0000256" key="3">
    <source>
        <dbReference type="ARBA" id="ARBA00022722"/>
    </source>
</evidence>
<evidence type="ECO:0000313" key="8">
    <source>
        <dbReference type="EMBL" id="KAF0709973.1"/>
    </source>
</evidence>
<dbReference type="AlphaFoldDB" id="A0A6A4Z9Y9"/>
<keyword evidence="4" id="KW-0255">Endonuclease</keyword>
<evidence type="ECO:0000256" key="4">
    <source>
        <dbReference type="ARBA" id="ARBA00022759"/>
    </source>
</evidence>
<feature type="domain" description="Reverse transcriptase RNase H-like" evidence="7">
    <location>
        <begin position="1"/>
        <end position="88"/>
    </location>
</feature>
<evidence type="ECO:0000256" key="5">
    <source>
        <dbReference type="ARBA" id="ARBA00022801"/>
    </source>
</evidence>
<dbReference type="Proteomes" id="UP000469452">
    <property type="component" value="Unassembled WGS sequence"/>
</dbReference>
<keyword evidence="2" id="KW-0548">Nucleotidyltransferase</keyword>
<evidence type="ECO:0000256" key="1">
    <source>
        <dbReference type="ARBA" id="ARBA00022679"/>
    </source>
</evidence>
<sequence length="90" mass="10308">MCLFTDASAYGWSIVVTQVHNYGDDTPIQNQQHQLLVCQSGMLDKTQVNWSVIEKEGYPIARACDTLKYLLLPPKGFLMYSDHKNLIRVF</sequence>
<dbReference type="GO" id="GO:0003964">
    <property type="term" value="F:RNA-directed DNA polymerase activity"/>
    <property type="evidence" value="ECO:0007669"/>
    <property type="project" value="UniProtKB-KW"/>
</dbReference>
<evidence type="ECO:0000259" key="7">
    <source>
        <dbReference type="Pfam" id="PF17917"/>
    </source>
</evidence>
<dbReference type="Pfam" id="PF17917">
    <property type="entry name" value="RT_RNaseH"/>
    <property type="match status" value="1"/>
</dbReference>
<dbReference type="InterPro" id="IPR043502">
    <property type="entry name" value="DNA/RNA_pol_sf"/>
</dbReference>
<evidence type="ECO:0000256" key="2">
    <source>
        <dbReference type="ARBA" id="ARBA00022695"/>
    </source>
</evidence>
<proteinExistence type="predicted"/>
<gene>
    <name evidence="8" type="ORF">AaE_012710</name>
</gene>
<dbReference type="GO" id="GO:0016787">
    <property type="term" value="F:hydrolase activity"/>
    <property type="evidence" value="ECO:0007669"/>
    <property type="project" value="UniProtKB-KW"/>
</dbReference>
<evidence type="ECO:0000313" key="9">
    <source>
        <dbReference type="Proteomes" id="UP000469452"/>
    </source>
</evidence>
<protein>
    <recommendedName>
        <fullName evidence="7">Reverse transcriptase RNase H-like domain-containing protein</fullName>
    </recommendedName>
</protein>
<dbReference type="SUPFAM" id="SSF56672">
    <property type="entry name" value="DNA/RNA polymerases"/>
    <property type="match status" value="1"/>
</dbReference>
<keyword evidence="3" id="KW-0540">Nuclease</keyword>
<comment type="caution">
    <text evidence="8">The sequence shown here is derived from an EMBL/GenBank/DDBJ whole genome shotgun (WGS) entry which is preliminary data.</text>
</comment>
<keyword evidence="5" id="KW-0378">Hydrolase</keyword>
<dbReference type="EMBL" id="VJMI01018645">
    <property type="protein sequence ID" value="KAF0709973.1"/>
    <property type="molecule type" value="Genomic_DNA"/>
</dbReference>
<keyword evidence="1" id="KW-0808">Transferase</keyword>
<organism evidence="8 9">
    <name type="scientific">Aphanomyces astaci</name>
    <name type="common">Crayfish plague agent</name>
    <dbReference type="NCBI Taxonomy" id="112090"/>
    <lineage>
        <taxon>Eukaryota</taxon>
        <taxon>Sar</taxon>
        <taxon>Stramenopiles</taxon>
        <taxon>Oomycota</taxon>
        <taxon>Saprolegniomycetes</taxon>
        <taxon>Saprolegniales</taxon>
        <taxon>Verrucalvaceae</taxon>
        <taxon>Aphanomyces</taxon>
    </lineage>
</organism>